<name>A0A2T5VE61_9HYPH</name>
<organism evidence="3 4">
    <name type="scientific">Breoghania corrubedonensis</name>
    <dbReference type="NCBI Taxonomy" id="665038"/>
    <lineage>
        <taxon>Bacteria</taxon>
        <taxon>Pseudomonadati</taxon>
        <taxon>Pseudomonadota</taxon>
        <taxon>Alphaproteobacteria</taxon>
        <taxon>Hyphomicrobiales</taxon>
        <taxon>Stappiaceae</taxon>
        <taxon>Breoghania</taxon>
    </lineage>
</organism>
<feature type="domain" description="TtsA-like Glycoside hydrolase family 108" evidence="1">
    <location>
        <begin position="11"/>
        <end position="95"/>
    </location>
</feature>
<dbReference type="Proteomes" id="UP000244081">
    <property type="component" value="Unassembled WGS sequence"/>
</dbReference>
<evidence type="ECO:0000313" key="4">
    <source>
        <dbReference type="Proteomes" id="UP000244081"/>
    </source>
</evidence>
<dbReference type="Gene3D" id="1.20.141.10">
    <property type="entry name" value="Chitosanase, subunit A, domain 1"/>
    <property type="match status" value="1"/>
</dbReference>
<dbReference type="CDD" id="cd13926">
    <property type="entry name" value="N-acetylmuramidase_GH108"/>
    <property type="match status" value="1"/>
</dbReference>
<protein>
    <submittedName>
        <fullName evidence="3">Putative peptidoglycan binding protein</fullName>
    </submittedName>
</protein>
<dbReference type="SUPFAM" id="SSF53955">
    <property type="entry name" value="Lysozyme-like"/>
    <property type="match status" value="1"/>
</dbReference>
<accession>A0A2T5VE61</accession>
<evidence type="ECO:0000259" key="2">
    <source>
        <dbReference type="Pfam" id="PF09374"/>
    </source>
</evidence>
<sequence>MSFQNYRQCLEWVLAYEGGYINHPKDPGGATNRGITQRVYTAYRKRLGLRPQSVSHITADEVASIYRGQYWEAIRGDSVPPGVDFAVFDFAVNSGVRRAVKTLQRAIGVRADGIIGNITLAAARTADPEALITAVCKRRMSFLHRLSTFATFGRGWTHRVEGYRARFQPGDTGVLDRAILLARAASR</sequence>
<dbReference type="OrthoDB" id="9815229at2"/>
<dbReference type="InterPro" id="IPR008565">
    <property type="entry name" value="TtsA-like_GH18_dom"/>
</dbReference>
<dbReference type="InterPro" id="IPR023346">
    <property type="entry name" value="Lysozyme-like_dom_sf"/>
</dbReference>
<comment type="caution">
    <text evidence="3">The sequence shown here is derived from an EMBL/GenBank/DDBJ whole genome shotgun (WGS) entry which is preliminary data.</text>
</comment>
<reference evidence="3 4" key="1">
    <citation type="submission" date="2018-04" db="EMBL/GenBank/DDBJ databases">
        <title>Genomic Encyclopedia of Archaeal and Bacterial Type Strains, Phase II (KMG-II): from individual species to whole genera.</title>
        <authorList>
            <person name="Goeker M."/>
        </authorList>
    </citation>
    <scope>NUCLEOTIDE SEQUENCE [LARGE SCALE GENOMIC DNA]</scope>
    <source>
        <strain evidence="3 4">DSM 23382</strain>
    </source>
</reference>
<dbReference type="Pfam" id="PF05838">
    <property type="entry name" value="Glyco_hydro_108"/>
    <property type="match status" value="1"/>
</dbReference>
<feature type="domain" description="Peptidoglycan binding" evidence="2">
    <location>
        <begin position="98"/>
        <end position="160"/>
    </location>
</feature>
<evidence type="ECO:0000313" key="3">
    <source>
        <dbReference type="EMBL" id="PTW62041.1"/>
    </source>
</evidence>
<evidence type="ECO:0000259" key="1">
    <source>
        <dbReference type="Pfam" id="PF05838"/>
    </source>
</evidence>
<proteinExistence type="predicted"/>
<keyword evidence="4" id="KW-1185">Reference proteome</keyword>
<dbReference type="AlphaFoldDB" id="A0A2T5VE61"/>
<dbReference type="EMBL" id="QAYG01000001">
    <property type="protein sequence ID" value="PTW62041.1"/>
    <property type="molecule type" value="Genomic_DNA"/>
</dbReference>
<dbReference type="Pfam" id="PF09374">
    <property type="entry name" value="PG_binding_3"/>
    <property type="match status" value="1"/>
</dbReference>
<dbReference type="InterPro" id="IPR018537">
    <property type="entry name" value="Peptidoglycan-bd_3"/>
</dbReference>
<dbReference type="RefSeq" id="WP_107987664.1">
    <property type="nucleotide sequence ID" value="NZ_QAYG01000001.1"/>
</dbReference>
<gene>
    <name evidence="3" type="ORF">C8N35_10174</name>
</gene>